<evidence type="ECO:0008006" key="4">
    <source>
        <dbReference type="Google" id="ProtNLM"/>
    </source>
</evidence>
<dbReference type="Proteomes" id="UP001596364">
    <property type="component" value="Unassembled WGS sequence"/>
</dbReference>
<evidence type="ECO:0000313" key="3">
    <source>
        <dbReference type="Proteomes" id="UP001596364"/>
    </source>
</evidence>
<dbReference type="EMBL" id="JBHSUS010000001">
    <property type="protein sequence ID" value="MFC6439297.1"/>
    <property type="molecule type" value="Genomic_DNA"/>
</dbReference>
<dbReference type="Gene3D" id="3.40.390.10">
    <property type="entry name" value="Collagenase (Catalytic Domain)"/>
    <property type="match status" value="1"/>
</dbReference>
<organism evidence="2 3">
    <name type="scientific">Pseudobowmanella zhangzhouensis</name>
    <dbReference type="NCBI Taxonomy" id="1537679"/>
    <lineage>
        <taxon>Bacteria</taxon>
        <taxon>Pseudomonadati</taxon>
        <taxon>Pseudomonadota</taxon>
        <taxon>Gammaproteobacteria</taxon>
        <taxon>Alteromonadales</taxon>
        <taxon>Alteromonadaceae</taxon>
    </lineage>
</organism>
<evidence type="ECO:0000256" key="1">
    <source>
        <dbReference type="SAM" id="SignalP"/>
    </source>
</evidence>
<feature type="chain" id="PRO_5046125179" description="Matrixin" evidence="1">
    <location>
        <begin position="23"/>
        <end position="285"/>
    </location>
</feature>
<name>A0ABW1XGD6_9ALTE</name>
<keyword evidence="1" id="KW-0732">Signal</keyword>
<evidence type="ECO:0000313" key="2">
    <source>
        <dbReference type="EMBL" id="MFC6439297.1"/>
    </source>
</evidence>
<sequence>MKLSKTLLASAIFSLFLTPAQATEDYSGHRVVLAYAEYINAPGSSEAGGITVYQKDVGNGQLSADFVYNDPRRALFNGGNPGVTFAVNDANTSADPNLTMQSQWMRDSVYAWTSETCSNANISENPHNGNAGIVERYFYTGVINGDWGADLTQVGFRDSSNFPYFAPGSNVLGVTFTLWWVDQNGAPTDIDNDGKYDVAFREIYYNDNYTWADNGGSGVDLPTVAIHEVGHGLSSAHFGMIAIKDGKLFAKPRAIMNAVYGGPLRDLTGRDRATHCSNWAQWGVN</sequence>
<comment type="caution">
    <text evidence="2">The sequence shown here is derived from an EMBL/GenBank/DDBJ whole genome shotgun (WGS) entry which is preliminary data.</text>
</comment>
<reference evidence="3" key="1">
    <citation type="journal article" date="2019" name="Int. J. Syst. Evol. Microbiol.">
        <title>The Global Catalogue of Microorganisms (GCM) 10K type strain sequencing project: providing services to taxonomists for standard genome sequencing and annotation.</title>
        <authorList>
            <consortium name="The Broad Institute Genomics Platform"/>
            <consortium name="The Broad Institute Genome Sequencing Center for Infectious Disease"/>
            <person name="Wu L."/>
            <person name="Ma J."/>
        </authorList>
    </citation>
    <scope>NUCLEOTIDE SEQUENCE [LARGE SCALE GENOMIC DNA]</scope>
    <source>
        <strain evidence="3">CGMCC 1.16031</strain>
    </source>
</reference>
<protein>
    <recommendedName>
        <fullName evidence="4">Matrixin</fullName>
    </recommendedName>
</protein>
<accession>A0ABW1XGD6</accession>
<proteinExistence type="predicted"/>
<keyword evidence="3" id="KW-1185">Reference proteome</keyword>
<dbReference type="RefSeq" id="WP_131257425.1">
    <property type="nucleotide sequence ID" value="NZ_JBHSUS010000001.1"/>
</dbReference>
<dbReference type="SUPFAM" id="SSF55486">
    <property type="entry name" value="Metalloproteases ('zincins'), catalytic domain"/>
    <property type="match status" value="1"/>
</dbReference>
<dbReference type="InterPro" id="IPR024079">
    <property type="entry name" value="MetalloPept_cat_dom_sf"/>
</dbReference>
<gene>
    <name evidence="2" type="ORF">ACFP85_03935</name>
</gene>
<feature type="signal peptide" evidence="1">
    <location>
        <begin position="1"/>
        <end position="22"/>
    </location>
</feature>